<proteinExistence type="predicted"/>
<dbReference type="Proteomes" id="UP000245771">
    <property type="component" value="Unassembled WGS sequence"/>
</dbReference>
<dbReference type="AlphaFoldDB" id="A0A316VSL3"/>
<protein>
    <recommendedName>
        <fullName evidence="5">Secreted protein</fullName>
    </recommendedName>
</protein>
<sequence length="141" mass="15597">MWLPSYFAIKLFILAFIVSLVGATKDKATTSHPSIKQEPHSPSSSEPSTPVSAIKLPSTHVEASPVLKAEIKAEPSLSSLTAKSVRMGPKLRAMKVPGRGYYSRAEREARDAIRTLHRLKLSDRTTSRKGQTDKKIKKEEQ</sequence>
<dbReference type="RefSeq" id="XP_025358797.1">
    <property type="nucleotide sequence ID" value="XM_025500766.1"/>
</dbReference>
<name>A0A316VSL3_9BASI</name>
<reference evidence="3 4" key="1">
    <citation type="journal article" date="2018" name="Mol. Biol. Evol.">
        <title>Broad Genomic Sampling Reveals a Smut Pathogenic Ancestry of the Fungal Clade Ustilaginomycotina.</title>
        <authorList>
            <person name="Kijpornyongpan T."/>
            <person name="Mondo S.J."/>
            <person name="Barry K."/>
            <person name="Sandor L."/>
            <person name="Lee J."/>
            <person name="Lipzen A."/>
            <person name="Pangilinan J."/>
            <person name="LaButti K."/>
            <person name="Hainaut M."/>
            <person name="Henrissat B."/>
            <person name="Grigoriev I.V."/>
            <person name="Spatafora J.W."/>
            <person name="Aime M.C."/>
        </authorList>
    </citation>
    <scope>NUCLEOTIDE SEQUENCE [LARGE SCALE GENOMIC DNA]</scope>
    <source>
        <strain evidence="3 4">MCA 3882</strain>
    </source>
</reference>
<keyword evidence="2" id="KW-0732">Signal</keyword>
<gene>
    <name evidence="3" type="ORF">FA14DRAFT_177765</name>
</gene>
<dbReference type="GeneID" id="37022547"/>
<dbReference type="InParanoid" id="A0A316VSL3"/>
<evidence type="ECO:0000256" key="2">
    <source>
        <dbReference type="SAM" id="SignalP"/>
    </source>
</evidence>
<dbReference type="EMBL" id="KZ819602">
    <property type="protein sequence ID" value="PWN38495.1"/>
    <property type="molecule type" value="Genomic_DNA"/>
</dbReference>
<organism evidence="3 4">
    <name type="scientific">Meira miltonrushii</name>
    <dbReference type="NCBI Taxonomy" id="1280837"/>
    <lineage>
        <taxon>Eukaryota</taxon>
        <taxon>Fungi</taxon>
        <taxon>Dikarya</taxon>
        <taxon>Basidiomycota</taxon>
        <taxon>Ustilaginomycotina</taxon>
        <taxon>Exobasidiomycetes</taxon>
        <taxon>Exobasidiales</taxon>
        <taxon>Brachybasidiaceae</taxon>
        <taxon>Meira</taxon>
    </lineage>
</organism>
<accession>A0A316VSL3</accession>
<feature type="region of interest" description="Disordered" evidence="1">
    <location>
        <begin position="30"/>
        <end position="57"/>
    </location>
</feature>
<evidence type="ECO:0000313" key="4">
    <source>
        <dbReference type="Proteomes" id="UP000245771"/>
    </source>
</evidence>
<keyword evidence="4" id="KW-1185">Reference proteome</keyword>
<feature type="compositionally biased region" description="Basic and acidic residues" evidence="1">
    <location>
        <begin position="30"/>
        <end position="39"/>
    </location>
</feature>
<evidence type="ECO:0008006" key="5">
    <source>
        <dbReference type="Google" id="ProtNLM"/>
    </source>
</evidence>
<feature type="region of interest" description="Disordered" evidence="1">
    <location>
        <begin position="116"/>
        <end position="141"/>
    </location>
</feature>
<feature type="signal peptide" evidence="2">
    <location>
        <begin position="1"/>
        <end position="23"/>
    </location>
</feature>
<dbReference type="OrthoDB" id="10597583at2759"/>
<evidence type="ECO:0000313" key="3">
    <source>
        <dbReference type="EMBL" id="PWN38495.1"/>
    </source>
</evidence>
<feature type="chain" id="PRO_5016247905" description="Secreted protein" evidence="2">
    <location>
        <begin position="24"/>
        <end position="141"/>
    </location>
</feature>
<evidence type="ECO:0000256" key="1">
    <source>
        <dbReference type="SAM" id="MobiDB-lite"/>
    </source>
</evidence>
<feature type="compositionally biased region" description="Low complexity" evidence="1">
    <location>
        <begin position="40"/>
        <end position="52"/>
    </location>
</feature>